<dbReference type="EMBL" id="BLLK01000052">
    <property type="protein sequence ID" value="GFH56458.1"/>
    <property type="molecule type" value="Genomic_DNA"/>
</dbReference>
<dbReference type="AlphaFoldDB" id="A0AAD3D2H2"/>
<evidence type="ECO:0000256" key="4">
    <source>
        <dbReference type="SAM" id="Phobius"/>
    </source>
</evidence>
<keyword evidence="1" id="KW-0677">Repeat</keyword>
<accession>A0AAD3D2H2</accession>
<dbReference type="InterPro" id="IPR000800">
    <property type="entry name" value="Notch_dom"/>
</dbReference>
<feature type="domain" description="LNR" evidence="5">
    <location>
        <begin position="361"/>
        <end position="385"/>
    </location>
</feature>
<evidence type="ECO:0000313" key="6">
    <source>
        <dbReference type="EMBL" id="GFH56458.1"/>
    </source>
</evidence>
<keyword evidence="3" id="KW-0325">Glycoprotein</keyword>
<evidence type="ECO:0000313" key="7">
    <source>
        <dbReference type="Proteomes" id="UP001054902"/>
    </source>
</evidence>
<comment type="caution">
    <text evidence="6">The sequence shown here is derived from an EMBL/GenBank/DDBJ whole genome shotgun (WGS) entry which is preliminary data.</text>
</comment>
<feature type="transmembrane region" description="Helical" evidence="4">
    <location>
        <begin position="103"/>
        <end position="125"/>
    </location>
</feature>
<feature type="transmembrane region" description="Helical" evidence="4">
    <location>
        <begin position="312"/>
        <end position="336"/>
    </location>
</feature>
<gene>
    <name evidence="6" type="ORF">CTEN210_12934</name>
</gene>
<evidence type="ECO:0000256" key="1">
    <source>
        <dbReference type="ARBA" id="ARBA00022737"/>
    </source>
</evidence>
<proteinExistence type="predicted"/>
<keyword evidence="2" id="KW-1015">Disulfide bond</keyword>
<keyword evidence="4" id="KW-0472">Membrane</keyword>
<keyword evidence="4" id="KW-0812">Transmembrane</keyword>
<evidence type="ECO:0000259" key="5">
    <source>
        <dbReference type="Pfam" id="PF00066"/>
    </source>
</evidence>
<name>A0AAD3D2H2_9STRA</name>
<reference evidence="6 7" key="1">
    <citation type="journal article" date="2021" name="Sci. Rep.">
        <title>The genome of the diatom Chaetoceros tenuissimus carries an ancient integrated fragment of an extant virus.</title>
        <authorList>
            <person name="Hongo Y."/>
            <person name="Kimura K."/>
            <person name="Takaki Y."/>
            <person name="Yoshida Y."/>
            <person name="Baba S."/>
            <person name="Kobayashi G."/>
            <person name="Nagasaki K."/>
            <person name="Hano T."/>
            <person name="Tomaru Y."/>
        </authorList>
    </citation>
    <scope>NUCLEOTIDE SEQUENCE [LARGE SCALE GENOMIC DNA]</scope>
    <source>
        <strain evidence="6 7">NIES-3715</strain>
    </source>
</reference>
<evidence type="ECO:0000256" key="2">
    <source>
        <dbReference type="ARBA" id="ARBA00023157"/>
    </source>
</evidence>
<dbReference type="Proteomes" id="UP001054902">
    <property type="component" value="Unassembled WGS sequence"/>
</dbReference>
<evidence type="ECO:0000256" key="3">
    <source>
        <dbReference type="ARBA" id="ARBA00023180"/>
    </source>
</evidence>
<sequence length="388" mass="44459">MHEVDKEKQHQAEDDLSVFQGLLEQHTLEMKEYFREENEKMKRSLEKDDISVGSNTGEERESFVVKSRGLENTKEAVRSTVMDYRSRRENTYTLMMVSSKGFMWHWILGFLVFASQLGLAILTIYTQLKTSEKGTFLQIPIHTDIEVSILQVFSIFIEVYSQEDIFNAIGLLLNSRRIPLERLRADNKRTVRDFYDGAEEVRQTNISYLLHVLLPNVFNFLQGTSVLIASFIVILQGTEFLELLKEVTALFVISSLDDIVFSMARRGFFGRKVLLLTVAAANVDLSAEDEESHEKSSNGDGSPRKKCQCDGYVLRTSLLHTILLFMISFWAVVLYLKSGGFFAKQKYPECEDVVLSFNEDWRLLENGICNIALNHPECGFDGNDCLDF</sequence>
<organism evidence="6 7">
    <name type="scientific">Chaetoceros tenuissimus</name>
    <dbReference type="NCBI Taxonomy" id="426638"/>
    <lineage>
        <taxon>Eukaryota</taxon>
        <taxon>Sar</taxon>
        <taxon>Stramenopiles</taxon>
        <taxon>Ochrophyta</taxon>
        <taxon>Bacillariophyta</taxon>
        <taxon>Coscinodiscophyceae</taxon>
        <taxon>Chaetocerotophycidae</taxon>
        <taxon>Chaetocerotales</taxon>
        <taxon>Chaetocerotaceae</taxon>
        <taxon>Chaetoceros</taxon>
    </lineage>
</organism>
<dbReference type="Pfam" id="PF00066">
    <property type="entry name" value="Notch"/>
    <property type="match status" value="1"/>
</dbReference>
<feature type="transmembrane region" description="Helical" evidence="4">
    <location>
        <begin position="212"/>
        <end position="235"/>
    </location>
</feature>
<keyword evidence="4" id="KW-1133">Transmembrane helix</keyword>
<keyword evidence="7" id="KW-1185">Reference proteome</keyword>
<protein>
    <recommendedName>
        <fullName evidence="5">LNR domain-containing protein</fullName>
    </recommendedName>
</protein>